<dbReference type="Gene3D" id="3.40.50.2000">
    <property type="entry name" value="Glycogen Phosphorylase B"/>
    <property type="match status" value="2"/>
</dbReference>
<feature type="domain" description="Glycosyl transferase family 1" evidence="1">
    <location>
        <begin position="184"/>
        <end position="369"/>
    </location>
</feature>
<organism evidence="2 3">
    <name type="scientific">Methylophilus glucosoxydans</name>
    <dbReference type="NCBI Taxonomy" id="752553"/>
    <lineage>
        <taxon>Bacteria</taxon>
        <taxon>Pseudomonadati</taxon>
        <taxon>Pseudomonadota</taxon>
        <taxon>Betaproteobacteria</taxon>
        <taxon>Nitrosomonadales</taxon>
        <taxon>Methylophilaceae</taxon>
        <taxon>Methylophilus</taxon>
    </lineage>
</organism>
<evidence type="ECO:0000259" key="1">
    <source>
        <dbReference type="Pfam" id="PF00534"/>
    </source>
</evidence>
<dbReference type="Pfam" id="PF00534">
    <property type="entry name" value="Glycos_transf_1"/>
    <property type="match status" value="1"/>
</dbReference>
<dbReference type="EC" id="2.4.-.-" evidence="2"/>
<dbReference type="SUPFAM" id="SSF53756">
    <property type="entry name" value="UDP-Glycosyltransferase/glycogen phosphorylase"/>
    <property type="match status" value="1"/>
</dbReference>
<reference evidence="3" key="1">
    <citation type="journal article" date="2019" name="Int. J. Syst. Evol. Microbiol.">
        <title>The Global Catalogue of Microorganisms (GCM) 10K type strain sequencing project: providing services to taxonomists for standard genome sequencing and annotation.</title>
        <authorList>
            <consortium name="The Broad Institute Genomics Platform"/>
            <consortium name="The Broad Institute Genome Sequencing Center for Infectious Disease"/>
            <person name="Wu L."/>
            <person name="Ma J."/>
        </authorList>
    </citation>
    <scope>NUCLEOTIDE SEQUENCE [LARGE SCALE GENOMIC DNA]</scope>
    <source>
        <strain evidence="3">CCUG 59685</strain>
    </source>
</reference>
<dbReference type="EMBL" id="JBHTJW010000002">
    <property type="protein sequence ID" value="MFD0930368.1"/>
    <property type="molecule type" value="Genomic_DNA"/>
</dbReference>
<keyword evidence="2" id="KW-0808">Transferase</keyword>
<dbReference type="PANTHER" id="PTHR45947">
    <property type="entry name" value="SULFOQUINOVOSYL TRANSFERASE SQD2"/>
    <property type="match status" value="1"/>
</dbReference>
<dbReference type="Proteomes" id="UP001597106">
    <property type="component" value="Unassembled WGS sequence"/>
</dbReference>
<dbReference type="CDD" id="cd03801">
    <property type="entry name" value="GT4_PimA-like"/>
    <property type="match status" value="1"/>
</dbReference>
<dbReference type="InterPro" id="IPR050194">
    <property type="entry name" value="Glycosyltransferase_grp1"/>
</dbReference>
<accession>A0ABW3GL30</accession>
<gene>
    <name evidence="2" type="ORF">ACFQ1T_11330</name>
</gene>
<evidence type="ECO:0000313" key="2">
    <source>
        <dbReference type="EMBL" id="MFD0930368.1"/>
    </source>
</evidence>
<dbReference type="PANTHER" id="PTHR45947:SF3">
    <property type="entry name" value="SULFOQUINOVOSYL TRANSFERASE SQD2"/>
    <property type="match status" value="1"/>
</dbReference>
<protein>
    <submittedName>
        <fullName evidence="2">Glycosyltransferase family 4 protein</fullName>
        <ecNumber evidence="2">2.4.-.-</ecNumber>
    </submittedName>
</protein>
<dbReference type="GO" id="GO:0016757">
    <property type="term" value="F:glycosyltransferase activity"/>
    <property type="evidence" value="ECO:0007669"/>
    <property type="project" value="UniProtKB-KW"/>
</dbReference>
<sequence>MRVLFCSEFYYPSVGGVQEVMRQVAERLVELGHDVTVATSKLANRATLQLNGVSIKEFDVKGNFVSGMLGEVLDYQTYLITSEFDVIMIKAAQQWTFDATWEIIDRIKTPKVFIPCGFSALYNPEYEAYFKLMPAILKQFDHLIFYASKYRDIEFAKKNGITNYSILPNGASEKEFNCLKDLRFRERNKISENSFLYLTVGSFTGTKGHWEVVKAFESLDLQPNEHATLILNGNIPYTSTHDIWRNLKLVFNSNGLFIGIKHLVYILFKKLGVTFKKKSPEEIAKTINLKQSNKKVIISDFPRNELIQAFMNADLFVFASNIEYSPLVLFESAAAGTPFLTVDVGNSLEILEWTGGGFVCESYKNHRNFTNVEIQHLATSMRNLMNDKSALDQKGRQGKIKWQEKFTWDVITKKYEAILMSVCNRK</sequence>
<comment type="caution">
    <text evidence="2">The sequence shown here is derived from an EMBL/GenBank/DDBJ whole genome shotgun (WGS) entry which is preliminary data.</text>
</comment>
<keyword evidence="2" id="KW-0328">Glycosyltransferase</keyword>
<dbReference type="RefSeq" id="WP_379076698.1">
    <property type="nucleotide sequence ID" value="NZ_JBHTJW010000002.1"/>
</dbReference>
<name>A0ABW3GL30_9PROT</name>
<proteinExistence type="predicted"/>
<keyword evidence="3" id="KW-1185">Reference proteome</keyword>
<evidence type="ECO:0000313" key="3">
    <source>
        <dbReference type="Proteomes" id="UP001597106"/>
    </source>
</evidence>
<dbReference type="InterPro" id="IPR001296">
    <property type="entry name" value="Glyco_trans_1"/>
</dbReference>